<sequence>MVFRDQGNSGGHWSNSHSKASHPGLKLGSQSHTQKEGAVVMSGFAEEERLAQDQHQWNIVNGE</sequence>
<dbReference type="GeneID" id="4704111"/>
<organism evidence="2 3">
    <name type="scientific">Aspergillus clavatus (strain ATCC 1007 / CBS 513.65 / DSM 816 / NCTC 3887 / NRRL 1 / QM 1276 / 107)</name>
    <dbReference type="NCBI Taxonomy" id="344612"/>
    <lineage>
        <taxon>Eukaryota</taxon>
        <taxon>Fungi</taxon>
        <taxon>Dikarya</taxon>
        <taxon>Ascomycota</taxon>
        <taxon>Pezizomycotina</taxon>
        <taxon>Eurotiomycetes</taxon>
        <taxon>Eurotiomycetidae</taxon>
        <taxon>Eurotiales</taxon>
        <taxon>Aspergillaceae</taxon>
        <taxon>Aspergillus</taxon>
        <taxon>Aspergillus subgen. Fumigati</taxon>
    </lineage>
</organism>
<dbReference type="AlphaFoldDB" id="A1CIY8"/>
<reference evidence="2 3" key="1">
    <citation type="journal article" date="2008" name="PLoS Genet.">
        <title>Genomic islands in the pathogenic filamentous fungus Aspergillus fumigatus.</title>
        <authorList>
            <person name="Fedorova N.D."/>
            <person name="Khaldi N."/>
            <person name="Joardar V.S."/>
            <person name="Maiti R."/>
            <person name="Amedeo P."/>
            <person name="Anderson M.J."/>
            <person name="Crabtree J."/>
            <person name="Silva J.C."/>
            <person name="Badger J.H."/>
            <person name="Albarraq A."/>
            <person name="Angiuoli S."/>
            <person name="Bussey H."/>
            <person name="Bowyer P."/>
            <person name="Cotty P.J."/>
            <person name="Dyer P.S."/>
            <person name="Egan A."/>
            <person name="Galens K."/>
            <person name="Fraser-Liggett C.M."/>
            <person name="Haas B.J."/>
            <person name="Inman J.M."/>
            <person name="Kent R."/>
            <person name="Lemieux S."/>
            <person name="Malavazi I."/>
            <person name="Orvis J."/>
            <person name="Roemer T."/>
            <person name="Ronning C.M."/>
            <person name="Sundaram J.P."/>
            <person name="Sutton G."/>
            <person name="Turner G."/>
            <person name="Venter J.C."/>
            <person name="White O.R."/>
            <person name="Whitty B.R."/>
            <person name="Youngman P."/>
            <person name="Wolfe K.H."/>
            <person name="Goldman G.H."/>
            <person name="Wortman J.R."/>
            <person name="Jiang B."/>
            <person name="Denning D.W."/>
            <person name="Nierman W.C."/>
        </authorList>
    </citation>
    <scope>NUCLEOTIDE SEQUENCE [LARGE SCALE GENOMIC DNA]</scope>
    <source>
        <strain evidence="3">ATCC 1007 / CBS 513.65 / DSM 816 / NCTC 3887 / NRRL 1</strain>
    </source>
</reference>
<evidence type="ECO:0000256" key="1">
    <source>
        <dbReference type="SAM" id="MobiDB-lite"/>
    </source>
</evidence>
<evidence type="ECO:0000313" key="3">
    <source>
        <dbReference type="Proteomes" id="UP000006701"/>
    </source>
</evidence>
<dbReference type="VEuPathDB" id="FungiDB:ACLA_053170"/>
<keyword evidence="3" id="KW-1185">Reference proteome</keyword>
<gene>
    <name evidence="2" type="ORF">ACLA_053170</name>
</gene>
<dbReference type="KEGG" id="act:ACLA_053170"/>
<feature type="region of interest" description="Disordered" evidence="1">
    <location>
        <begin position="1"/>
        <end position="36"/>
    </location>
</feature>
<dbReference type="HOGENOM" id="CLU_2885364_0_0_1"/>
<evidence type="ECO:0000313" key="2">
    <source>
        <dbReference type="EMBL" id="EAW10843.1"/>
    </source>
</evidence>
<dbReference type="Proteomes" id="UP000006701">
    <property type="component" value="Unassembled WGS sequence"/>
</dbReference>
<dbReference type="RefSeq" id="XP_001272269.1">
    <property type="nucleotide sequence ID" value="XM_001272268.1"/>
</dbReference>
<proteinExistence type="predicted"/>
<protein>
    <submittedName>
        <fullName evidence="2">Uncharacterized protein</fullName>
    </submittedName>
</protein>
<accession>A1CIY8</accession>
<dbReference type="EMBL" id="DS027054">
    <property type="protein sequence ID" value="EAW10843.1"/>
    <property type="molecule type" value="Genomic_DNA"/>
</dbReference>
<name>A1CIY8_ASPCL</name>